<gene>
    <name evidence="2" type="ORF">XSR1_280020</name>
</gene>
<dbReference type="Proteomes" id="UP000019202">
    <property type="component" value="Unassembled WGS sequence"/>
</dbReference>
<dbReference type="AlphaFoldDB" id="W1IYY6"/>
<evidence type="ECO:0000313" key="3">
    <source>
        <dbReference type="Proteomes" id="UP000019202"/>
    </source>
</evidence>
<dbReference type="EMBL" id="CBXF010000086">
    <property type="protein sequence ID" value="CDL83038.1"/>
    <property type="molecule type" value="Genomic_DNA"/>
</dbReference>
<protein>
    <submittedName>
        <fullName evidence="2">Transposase</fullName>
    </submittedName>
</protein>
<name>W1IYY6_9GAMM</name>
<organism evidence="2 3">
    <name type="scientific">Xenorhabdus szentirmaii DSM 16338</name>
    <dbReference type="NCBI Taxonomy" id="1427518"/>
    <lineage>
        <taxon>Bacteria</taxon>
        <taxon>Pseudomonadati</taxon>
        <taxon>Pseudomonadota</taxon>
        <taxon>Gammaproteobacteria</taxon>
        <taxon>Enterobacterales</taxon>
        <taxon>Morganellaceae</taxon>
        <taxon>Xenorhabdus</taxon>
    </lineage>
</organism>
<sequence>MESTFARIKHFLVIATRYDKSEQNYANMLVSGFIMVGLPSWVN</sequence>
<keyword evidence="1" id="KW-0472">Membrane</keyword>
<feature type="transmembrane region" description="Helical" evidence="1">
    <location>
        <begin position="25"/>
        <end position="42"/>
    </location>
</feature>
<comment type="caution">
    <text evidence="2">The sequence shown here is derived from an EMBL/GenBank/DDBJ whole genome shotgun (WGS) entry which is preliminary data.</text>
</comment>
<proteinExistence type="predicted"/>
<keyword evidence="3" id="KW-1185">Reference proteome</keyword>
<evidence type="ECO:0000256" key="1">
    <source>
        <dbReference type="SAM" id="Phobius"/>
    </source>
</evidence>
<reference evidence="2" key="1">
    <citation type="submission" date="2013-11" db="EMBL/GenBank/DDBJ databases">
        <title>Draft genome sequence and annotation of the entomopathogenic bacteria, Xenorhabdus cabanillasi strain JM26 and Xenorhabdus szentirmai strain DSM 16338.</title>
        <authorList>
            <person name="Gualtieri M."/>
            <person name="Ogier J.C."/>
            <person name="Pages S."/>
            <person name="Givaudan A."/>
            <person name="Gaudriault S."/>
        </authorList>
    </citation>
    <scope>NUCLEOTIDE SEQUENCE [LARGE SCALE GENOMIC DNA]</scope>
    <source>
        <strain evidence="2">DSM 16338</strain>
    </source>
</reference>
<keyword evidence="1" id="KW-1133">Transmembrane helix</keyword>
<evidence type="ECO:0000313" key="2">
    <source>
        <dbReference type="EMBL" id="CDL83038.1"/>
    </source>
</evidence>
<keyword evidence="1" id="KW-0812">Transmembrane</keyword>
<accession>W1IYY6</accession>